<protein>
    <recommendedName>
        <fullName evidence="3">DNA polymerase III subunit beta</fullName>
    </recommendedName>
</protein>
<dbReference type="AlphaFoldDB" id="A0A0C7P3H5"/>
<accession>A0A0C7P3H5</accession>
<reference evidence="2" key="1">
    <citation type="submission" date="2014-11" db="EMBL/GenBank/DDBJ databases">
        <authorList>
            <person name="Wibberg D."/>
        </authorList>
    </citation>
    <scope>NUCLEOTIDE SEQUENCE [LARGE SCALE GENOMIC DNA]</scope>
    <source>
        <strain evidence="2">L3</strain>
    </source>
</reference>
<gene>
    <name evidence="1" type="ORF">DTL3_1560</name>
</gene>
<dbReference type="KEGG" id="dtn:DTL3_1560"/>
<proteinExistence type="predicted"/>
<keyword evidence="2" id="KW-1185">Reference proteome</keyword>
<dbReference type="RefSeq" id="WP_045088219.1">
    <property type="nucleotide sequence ID" value="NZ_LN824141.1"/>
</dbReference>
<dbReference type="EMBL" id="LN824141">
    <property type="protein sequence ID" value="CEP78850.1"/>
    <property type="molecule type" value="Genomic_DNA"/>
</dbReference>
<sequence length="355" mass="41177">MEGWLTFFEFKKITNFLDAFCGTVEPSFRNAYFYYDNSLRIFATDGCAELYLNVTKEFLPFEGVAIVPVQYLKGIIKGTKLNDDSLVKISVEDNEIFFELEGMKLNSKIEKLGEDEIKDLNKNFTLLNRNKLVFFIDSMDFVSASASEGDVIDLFTVENNIFFGYICNFYKLNALFAPSKIDFHKEIPFISARHIVKSLNLLKKNVILDFGIDKNHIILHTSGVFIRICSSQPDFKKDIIIQKDNFEEKEINTRELKNALGKLYVTFTESNIAYLVLKENNSFIYKEEKNSKISFKLPYSFKNQYIIPIHIRKLRSILSRMSENLKIALNDKEMILIDGKQNKIASFLVQEYKKA</sequence>
<dbReference type="OrthoDB" id="43930at2"/>
<dbReference type="STRING" id="1006576.DTL3_1560"/>
<dbReference type="HOGENOM" id="CLU_068031_0_0_0"/>
<name>A0A0C7P3H5_DEFTU</name>
<evidence type="ECO:0008006" key="3">
    <source>
        <dbReference type="Google" id="ProtNLM"/>
    </source>
</evidence>
<organism evidence="1 2">
    <name type="scientific">Defluviitoga tunisiensis</name>
    <dbReference type="NCBI Taxonomy" id="1006576"/>
    <lineage>
        <taxon>Bacteria</taxon>
        <taxon>Thermotogati</taxon>
        <taxon>Thermotogota</taxon>
        <taxon>Thermotogae</taxon>
        <taxon>Petrotogales</taxon>
        <taxon>Petrotogaceae</taxon>
        <taxon>Defluviitoga</taxon>
    </lineage>
</organism>
<evidence type="ECO:0000313" key="2">
    <source>
        <dbReference type="Proteomes" id="UP000032809"/>
    </source>
</evidence>
<evidence type="ECO:0000313" key="1">
    <source>
        <dbReference type="EMBL" id="CEP78850.1"/>
    </source>
</evidence>
<dbReference type="Proteomes" id="UP000032809">
    <property type="component" value="Chromosome I"/>
</dbReference>